<dbReference type="InterPro" id="IPR039261">
    <property type="entry name" value="FNR_nucleotide-bd"/>
</dbReference>
<dbReference type="PANTHER" id="PTHR43513">
    <property type="entry name" value="DIHYDROOROTATE DEHYDROGENASE B (NAD(+)), ELECTRON TRANSFER SUBUNIT"/>
    <property type="match status" value="1"/>
</dbReference>
<keyword evidence="4 11" id="KW-0001">2Fe-2S</keyword>
<keyword evidence="3 11" id="KW-0285">Flavoprotein</keyword>
<comment type="cofactor">
    <cofactor evidence="13">
        <name>[2Fe-2S] cluster</name>
        <dbReference type="ChEBI" id="CHEBI:190135"/>
    </cofactor>
    <text evidence="13">Binds 1 [2Fe-2S] cluster per subunit.</text>
</comment>
<dbReference type="GO" id="GO:0009055">
    <property type="term" value="F:electron transfer activity"/>
    <property type="evidence" value="ECO:0007669"/>
    <property type="project" value="UniProtKB-UniRule"/>
</dbReference>
<dbReference type="KEGG" id="vhl:BME96_11080"/>
<comment type="pathway">
    <text evidence="11">Pyrimidine metabolism; UMP biosynthesis via de novo pathway; orotate from (S)-dihydroorotate (NAD(+) route): step 1/1.</text>
</comment>
<feature type="binding site" evidence="11 12">
    <location>
        <begin position="74"/>
        <end position="75"/>
    </location>
    <ligand>
        <name>FAD</name>
        <dbReference type="ChEBI" id="CHEBI:57692"/>
    </ligand>
</feature>
<dbReference type="Gene3D" id="2.10.240.10">
    <property type="entry name" value="Dihydroorotate dehydrogenase, electron transfer subunit"/>
    <property type="match status" value="1"/>
</dbReference>
<keyword evidence="9 11" id="KW-0408">Iron</keyword>
<keyword evidence="2 11" id="KW-0813">Transport</keyword>
<dbReference type="PROSITE" id="PS51384">
    <property type="entry name" value="FAD_FR"/>
    <property type="match status" value="1"/>
</dbReference>
<evidence type="ECO:0000256" key="5">
    <source>
        <dbReference type="ARBA" id="ARBA00022723"/>
    </source>
</evidence>
<dbReference type="Pfam" id="PF00175">
    <property type="entry name" value="NAD_binding_1"/>
    <property type="match status" value="1"/>
</dbReference>
<dbReference type="InterPro" id="IPR023455">
    <property type="entry name" value="Dihydroorotate_DHASE_ETsu"/>
</dbReference>
<evidence type="ECO:0000313" key="17">
    <source>
        <dbReference type="Proteomes" id="UP000182945"/>
    </source>
</evidence>
<dbReference type="AlphaFoldDB" id="A0AAC9J0Z1"/>
<evidence type="ECO:0000256" key="9">
    <source>
        <dbReference type="ARBA" id="ARBA00023004"/>
    </source>
</evidence>
<keyword evidence="18" id="KW-1185">Reference proteome</keyword>
<reference evidence="15 17" key="1">
    <citation type="submission" date="2016-11" db="EMBL/GenBank/DDBJ databases">
        <title>Complete genome sequencing of Virgibacillus halodenitrificans PDB-F2.</title>
        <authorList>
            <person name="Sun Z."/>
            <person name="Zhou Y."/>
            <person name="Li H."/>
        </authorList>
    </citation>
    <scope>NUCLEOTIDE SEQUENCE [LARGE SCALE GENOMIC DNA]</scope>
    <source>
        <strain evidence="15 17">PDB-F2</strain>
    </source>
</reference>
<dbReference type="Proteomes" id="UP000621631">
    <property type="component" value="Unassembled WGS sequence"/>
</dbReference>
<dbReference type="GO" id="GO:0046872">
    <property type="term" value="F:metal ion binding"/>
    <property type="evidence" value="ECO:0007669"/>
    <property type="project" value="UniProtKB-KW"/>
</dbReference>
<evidence type="ECO:0000313" key="15">
    <source>
        <dbReference type="EMBL" id="APC48694.1"/>
    </source>
</evidence>
<dbReference type="Gene3D" id="2.40.30.10">
    <property type="entry name" value="Translation factors"/>
    <property type="match status" value="1"/>
</dbReference>
<accession>A0AAC9J0Z1</accession>
<evidence type="ECO:0000256" key="3">
    <source>
        <dbReference type="ARBA" id="ARBA00022630"/>
    </source>
</evidence>
<dbReference type="InterPro" id="IPR050353">
    <property type="entry name" value="PyrK_electron_transfer"/>
</dbReference>
<evidence type="ECO:0000256" key="7">
    <source>
        <dbReference type="ARBA" id="ARBA00022975"/>
    </source>
</evidence>
<protein>
    <recommendedName>
        <fullName evidence="11">Dihydroorotate dehydrogenase B (NAD(+)), electron transfer subunit</fullName>
    </recommendedName>
    <alternativeName>
        <fullName evidence="11">Dihydroorotate oxidase B, electron transfer subunit</fullName>
    </alternativeName>
</protein>
<keyword evidence="10 11" id="KW-0411">Iron-sulfur</keyword>
<dbReference type="GO" id="GO:0051537">
    <property type="term" value="F:2 iron, 2 sulfur cluster binding"/>
    <property type="evidence" value="ECO:0007669"/>
    <property type="project" value="UniProtKB-KW"/>
</dbReference>
<name>A0AAC9J0Z1_VIRHA</name>
<evidence type="ECO:0000256" key="8">
    <source>
        <dbReference type="ARBA" id="ARBA00022982"/>
    </source>
</evidence>
<reference evidence="16 18" key="2">
    <citation type="submission" date="2020-09" db="EMBL/GenBank/DDBJ databases">
        <title>Draft Genome Sequences of Oil-Oxidizing Bacteria Halomonas titanicae, Marinobacter lutaoensis, and Virgibacillus halodenitrificans Isolated from Highly Saline Environments.</title>
        <authorList>
            <person name="Grouzdev D.S."/>
            <person name="Sokolova D.S."/>
            <person name="Semenova E.M."/>
            <person name="Borzenkov I.A."/>
            <person name="Bidzhieva S.K."/>
            <person name="Poltaraus A.B."/>
            <person name="Nazina T.N."/>
        </authorList>
    </citation>
    <scope>NUCLEOTIDE SEQUENCE [LARGE SCALE GENOMIC DNA]</scope>
    <source>
        <strain evidence="16 18">VKM B-3472D</strain>
    </source>
</reference>
<dbReference type="Pfam" id="PF10418">
    <property type="entry name" value="DHODB_Fe-S_bind"/>
    <property type="match status" value="1"/>
</dbReference>
<comment type="subunit">
    <text evidence="11">Heterotetramer of 2 PyrK and 2 PyrD type B subunits.</text>
</comment>
<comment type="cofactor">
    <cofactor evidence="11 12">
        <name>FAD</name>
        <dbReference type="ChEBI" id="CHEBI:57692"/>
    </cofactor>
    <text evidence="11 12">Binds 1 FAD per subunit.</text>
</comment>
<feature type="binding site" evidence="11 13">
    <location>
        <position position="215"/>
    </location>
    <ligand>
        <name>[2Fe-2S] cluster</name>
        <dbReference type="ChEBI" id="CHEBI:190135"/>
    </ligand>
</feature>
<dbReference type="CDD" id="cd06218">
    <property type="entry name" value="DHOD_e_trans"/>
    <property type="match status" value="1"/>
</dbReference>
<evidence type="ECO:0000256" key="6">
    <source>
        <dbReference type="ARBA" id="ARBA00022827"/>
    </source>
</evidence>
<evidence type="ECO:0000313" key="16">
    <source>
        <dbReference type="EMBL" id="MBD1224493.1"/>
    </source>
</evidence>
<dbReference type="HAMAP" id="MF_01211">
    <property type="entry name" value="DHODB_Fe_S_bind"/>
    <property type="match status" value="1"/>
</dbReference>
<evidence type="ECO:0000256" key="13">
    <source>
        <dbReference type="PIRSR" id="PIRSR006816-2"/>
    </source>
</evidence>
<dbReference type="PANTHER" id="PTHR43513:SF3">
    <property type="entry name" value="DIHYDROOROTATE DEHYDROGENASE B (NAD(+)), ELECTRON TRANSFER SUBUNIT-RELATED"/>
    <property type="match status" value="1"/>
</dbReference>
<feature type="binding site" evidence="11 13">
    <location>
        <position position="237"/>
    </location>
    <ligand>
        <name>[2Fe-2S] cluster</name>
        <dbReference type="ChEBI" id="CHEBI:190135"/>
    </ligand>
</feature>
<dbReference type="InterPro" id="IPR037117">
    <property type="entry name" value="Dihydroorotate_DH_ele_sf"/>
</dbReference>
<keyword evidence="6 11" id="KW-0274">FAD</keyword>
<organism evidence="15 17">
    <name type="scientific">Virgibacillus halodenitrificans</name>
    <name type="common">Bacillus halodenitrificans</name>
    <dbReference type="NCBI Taxonomy" id="1482"/>
    <lineage>
        <taxon>Bacteria</taxon>
        <taxon>Bacillati</taxon>
        <taxon>Bacillota</taxon>
        <taxon>Bacilli</taxon>
        <taxon>Bacillales</taxon>
        <taxon>Bacillaceae</taxon>
        <taxon>Virgibacillus</taxon>
    </lineage>
</organism>
<dbReference type="RefSeq" id="WP_019376535.1">
    <property type="nucleotide sequence ID" value="NZ_CP017962.1"/>
</dbReference>
<feature type="binding site" evidence="11 13">
    <location>
        <position position="223"/>
    </location>
    <ligand>
        <name>[2Fe-2S] cluster</name>
        <dbReference type="ChEBI" id="CHEBI:190135"/>
    </ligand>
</feature>
<evidence type="ECO:0000256" key="2">
    <source>
        <dbReference type="ARBA" id="ARBA00022448"/>
    </source>
</evidence>
<dbReference type="Proteomes" id="UP000182945">
    <property type="component" value="Chromosome"/>
</dbReference>
<dbReference type="GeneID" id="71514939"/>
<dbReference type="Gene3D" id="3.40.50.80">
    <property type="entry name" value="Nucleotide-binding domain of ferredoxin-NADP reductase (FNR) module"/>
    <property type="match status" value="1"/>
</dbReference>
<proteinExistence type="inferred from homology"/>
<dbReference type="GO" id="GO:0044205">
    <property type="term" value="P:'de novo' UMP biosynthetic process"/>
    <property type="evidence" value="ECO:0007669"/>
    <property type="project" value="UniProtKB-UniRule"/>
</dbReference>
<dbReference type="InterPro" id="IPR012165">
    <property type="entry name" value="Cyt_c3_hydrogenase_gsu"/>
</dbReference>
<dbReference type="EMBL" id="JACWEZ010000018">
    <property type="protein sequence ID" value="MBD1224493.1"/>
    <property type="molecule type" value="Genomic_DNA"/>
</dbReference>
<dbReference type="GO" id="GO:0016491">
    <property type="term" value="F:oxidoreductase activity"/>
    <property type="evidence" value="ECO:0007669"/>
    <property type="project" value="InterPro"/>
</dbReference>
<dbReference type="PIRSF" id="PIRSF006816">
    <property type="entry name" value="Cyc3_hyd_g"/>
    <property type="match status" value="1"/>
</dbReference>
<evidence type="ECO:0000256" key="11">
    <source>
        <dbReference type="HAMAP-Rule" id="MF_01211"/>
    </source>
</evidence>
<dbReference type="InterPro" id="IPR019480">
    <property type="entry name" value="Dihydroorotate_DH_Fe-S-bd"/>
</dbReference>
<keyword evidence="7 11" id="KW-0665">Pyrimidine biosynthesis</keyword>
<feature type="domain" description="FAD-binding FR-type" evidence="14">
    <location>
        <begin position="2"/>
        <end position="99"/>
    </location>
</feature>
<evidence type="ECO:0000256" key="4">
    <source>
        <dbReference type="ARBA" id="ARBA00022714"/>
    </source>
</evidence>
<dbReference type="InterPro" id="IPR017938">
    <property type="entry name" value="Riboflavin_synthase-like_b-brl"/>
</dbReference>
<comment type="similarity">
    <text evidence="1 11">Belongs to the PyrK family.</text>
</comment>
<keyword evidence="5 11" id="KW-0479">Metal-binding</keyword>
<dbReference type="EMBL" id="CP017962">
    <property type="protein sequence ID" value="APC48694.1"/>
    <property type="molecule type" value="Genomic_DNA"/>
</dbReference>
<feature type="binding site" evidence="11 13">
    <location>
        <position position="220"/>
    </location>
    <ligand>
        <name>[2Fe-2S] cluster</name>
        <dbReference type="ChEBI" id="CHEBI:190135"/>
    </ligand>
</feature>
<gene>
    <name evidence="11" type="primary">pyrK</name>
    <name evidence="15" type="ORF">BME96_11080</name>
    <name evidence="16" type="ORF">IC602_17910</name>
</gene>
<evidence type="ECO:0000256" key="1">
    <source>
        <dbReference type="ARBA" id="ARBA00006422"/>
    </source>
</evidence>
<comment type="function">
    <text evidence="11">Responsible for channeling the electrons from the oxidation of dihydroorotate from the FMN redox center in the PyrD type B subunit to the ultimate electron acceptor NAD(+).</text>
</comment>
<evidence type="ECO:0000256" key="10">
    <source>
        <dbReference type="ARBA" id="ARBA00023014"/>
    </source>
</evidence>
<dbReference type="GO" id="GO:0050660">
    <property type="term" value="F:flavin adenine dinucleotide binding"/>
    <property type="evidence" value="ECO:0007669"/>
    <property type="project" value="InterPro"/>
</dbReference>
<feature type="binding site" evidence="11 12">
    <location>
        <begin position="50"/>
        <end position="53"/>
    </location>
    <ligand>
        <name>FAD</name>
        <dbReference type="ChEBI" id="CHEBI:57692"/>
    </ligand>
</feature>
<evidence type="ECO:0000313" key="18">
    <source>
        <dbReference type="Proteomes" id="UP000621631"/>
    </source>
</evidence>
<evidence type="ECO:0000259" key="14">
    <source>
        <dbReference type="PROSITE" id="PS51384"/>
    </source>
</evidence>
<dbReference type="SUPFAM" id="SSF63380">
    <property type="entry name" value="Riboflavin synthase domain-like"/>
    <property type="match status" value="1"/>
</dbReference>
<sequence length="250" mass="27541">MIKKVEMLISQRRIIALDTVELTLKNKYISQTARPGQFLHILVEGHSLRRPLSIASINKVAETITVLFKINGPGTKKLSEYKNGMYLDVLGPNGNGFQIEEHDNTILLIGGGIGVPPMYFLGKHLVEQGKKVISILGFQSAGHVFYEDEFEALGRTIIVTNDGSYGEKGFVTDALRLVEDFDCYYTCGPLPMLKAVTAKLNDCSGYISLEERMGCGVGACFACVIPTNDHFGYKKICKDGPVFHSKEVSL</sequence>
<comment type="caution">
    <text evidence="11">Lacks conserved residue(s) required for the propagation of feature annotation.</text>
</comment>
<dbReference type="InterPro" id="IPR017927">
    <property type="entry name" value="FAD-bd_FR_type"/>
</dbReference>
<evidence type="ECO:0000256" key="12">
    <source>
        <dbReference type="PIRSR" id="PIRSR006816-1"/>
    </source>
</evidence>
<dbReference type="InterPro" id="IPR001433">
    <property type="entry name" value="OxRdtase_FAD/NAD-bd"/>
</dbReference>
<dbReference type="SUPFAM" id="SSF52343">
    <property type="entry name" value="Ferredoxin reductase-like, C-terminal NADP-linked domain"/>
    <property type="match status" value="1"/>
</dbReference>
<comment type="cofactor">
    <cofactor evidence="11">
        <name>[2Fe-2S] cluster</name>
        <dbReference type="ChEBI" id="CHEBI:190135"/>
    </cofactor>
    <text evidence="11">Binds 1 [2Fe-2S] cluster per subunit.</text>
</comment>
<keyword evidence="8 11" id="KW-0249">Electron transport</keyword>